<sequence length="105" mass="11522">MKEEGIGLQRLLGSLGGARRKELVASGFVGDEVEWFNWWPCGVFWEEERVGGAAPVVIAGFTREYEVAAVVWSVSSDGVVCIVSGGRDRRGREEHDISINLSILN</sequence>
<dbReference type="EMBL" id="JACEIK010000043">
    <property type="protein sequence ID" value="MCD7447728.1"/>
    <property type="molecule type" value="Genomic_DNA"/>
</dbReference>
<organism evidence="1 2">
    <name type="scientific">Datura stramonium</name>
    <name type="common">Jimsonweed</name>
    <name type="synonym">Common thornapple</name>
    <dbReference type="NCBI Taxonomy" id="4076"/>
    <lineage>
        <taxon>Eukaryota</taxon>
        <taxon>Viridiplantae</taxon>
        <taxon>Streptophyta</taxon>
        <taxon>Embryophyta</taxon>
        <taxon>Tracheophyta</taxon>
        <taxon>Spermatophyta</taxon>
        <taxon>Magnoliopsida</taxon>
        <taxon>eudicotyledons</taxon>
        <taxon>Gunneridae</taxon>
        <taxon>Pentapetalae</taxon>
        <taxon>asterids</taxon>
        <taxon>lamiids</taxon>
        <taxon>Solanales</taxon>
        <taxon>Solanaceae</taxon>
        <taxon>Solanoideae</taxon>
        <taxon>Datureae</taxon>
        <taxon>Datura</taxon>
    </lineage>
</organism>
<accession>A0ABS8RM21</accession>
<comment type="caution">
    <text evidence="1">The sequence shown here is derived from an EMBL/GenBank/DDBJ whole genome shotgun (WGS) entry which is preliminary data.</text>
</comment>
<dbReference type="Proteomes" id="UP000823775">
    <property type="component" value="Unassembled WGS sequence"/>
</dbReference>
<gene>
    <name evidence="1" type="ORF">HAX54_033518</name>
</gene>
<name>A0ABS8RM21_DATST</name>
<proteinExistence type="predicted"/>
<evidence type="ECO:0000313" key="2">
    <source>
        <dbReference type="Proteomes" id="UP000823775"/>
    </source>
</evidence>
<reference evidence="1 2" key="1">
    <citation type="journal article" date="2021" name="BMC Genomics">
        <title>Datura genome reveals duplications of psychoactive alkaloid biosynthetic genes and high mutation rate following tissue culture.</title>
        <authorList>
            <person name="Rajewski A."/>
            <person name="Carter-House D."/>
            <person name="Stajich J."/>
            <person name="Litt A."/>
        </authorList>
    </citation>
    <scope>NUCLEOTIDE SEQUENCE [LARGE SCALE GENOMIC DNA]</scope>
    <source>
        <strain evidence="1">AR-01</strain>
    </source>
</reference>
<keyword evidence="2" id="KW-1185">Reference proteome</keyword>
<evidence type="ECO:0000313" key="1">
    <source>
        <dbReference type="EMBL" id="MCD7447728.1"/>
    </source>
</evidence>
<protein>
    <submittedName>
        <fullName evidence="1">Uncharacterized protein</fullName>
    </submittedName>
</protein>